<dbReference type="AlphaFoldDB" id="A0A7R9BBW3"/>
<evidence type="ECO:0000259" key="2">
    <source>
        <dbReference type="Pfam" id="PF14048"/>
    </source>
</evidence>
<protein>
    <recommendedName>
        <fullName evidence="2">Methyl-CpG binding protein 2/3 C-terminal domain-containing protein</fullName>
    </recommendedName>
</protein>
<name>A0A7R9BBW3_9CRUS</name>
<dbReference type="Proteomes" id="UP000678499">
    <property type="component" value="Unassembled WGS sequence"/>
</dbReference>
<evidence type="ECO:0000256" key="1">
    <source>
        <dbReference type="SAM" id="MobiDB-lite"/>
    </source>
</evidence>
<reference evidence="3" key="1">
    <citation type="submission" date="2020-11" db="EMBL/GenBank/DDBJ databases">
        <authorList>
            <person name="Tran Van P."/>
        </authorList>
    </citation>
    <scope>NUCLEOTIDE SEQUENCE</scope>
</reference>
<gene>
    <name evidence="3" type="ORF">NMOB1V02_LOCUS236</name>
</gene>
<dbReference type="Gene3D" id="3.30.890.10">
    <property type="entry name" value="Methyl-cpg-binding Protein 2, Chain A"/>
    <property type="match status" value="1"/>
</dbReference>
<keyword evidence="4" id="KW-1185">Reference proteome</keyword>
<organism evidence="3">
    <name type="scientific">Notodromas monacha</name>
    <dbReference type="NCBI Taxonomy" id="399045"/>
    <lineage>
        <taxon>Eukaryota</taxon>
        <taxon>Metazoa</taxon>
        <taxon>Ecdysozoa</taxon>
        <taxon>Arthropoda</taxon>
        <taxon>Crustacea</taxon>
        <taxon>Oligostraca</taxon>
        <taxon>Ostracoda</taxon>
        <taxon>Podocopa</taxon>
        <taxon>Podocopida</taxon>
        <taxon>Cypridocopina</taxon>
        <taxon>Cypridoidea</taxon>
        <taxon>Cyprididae</taxon>
        <taxon>Notodromas</taxon>
    </lineage>
</organism>
<accession>A0A7R9BBW3</accession>
<evidence type="ECO:0000313" key="4">
    <source>
        <dbReference type="Proteomes" id="UP000678499"/>
    </source>
</evidence>
<feature type="compositionally biased region" description="Acidic residues" evidence="1">
    <location>
        <begin position="111"/>
        <end position="125"/>
    </location>
</feature>
<proteinExistence type="predicted"/>
<dbReference type="Pfam" id="PF14048">
    <property type="entry name" value="MBD_C"/>
    <property type="match status" value="1"/>
</dbReference>
<feature type="domain" description="Methyl-CpG binding protein 2/3 C-terminal" evidence="2">
    <location>
        <begin position="152"/>
        <end position="224"/>
    </location>
</feature>
<dbReference type="InterPro" id="IPR025884">
    <property type="entry name" value="MeCpG-bd_2/3_C_dom"/>
</dbReference>
<evidence type="ECO:0000313" key="3">
    <source>
        <dbReference type="EMBL" id="CAD7272294.1"/>
    </source>
</evidence>
<feature type="region of interest" description="Disordered" evidence="1">
    <location>
        <begin position="104"/>
        <end position="144"/>
    </location>
</feature>
<dbReference type="EMBL" id="OA882053">
    <property type="protein sequence ID" value="CAD7272294.1"/>
    <property type="molecule type" value="Genomic_DNA"/>
</dbReference>
<dbReference type="EMBL" id="CAJPEX010000016">
    <property type="protein sequence ID" value="CAG0912446.1"/>
    <property type="molecule type" value="Genomic_DNA"/>
</dbReference>
<feature type="region of interest" description="Disordered" evidence="1">
    <location>
        <begin position="48"/>
        <end position="76"/>
    </location>
</feature>
<feature type="compositionally biased region" description="Low complexity" evidence="1">
    <location>
        <begin position="59"/>
        <end position="70"/>
    </location>
</feature>
<dbReference type="OrthoDB" id="10072024at2759"/>
<sequence>MSRSKKLFDCPGLPRGWKREECIMTTGLSTGKVAFRYYSVVVVRNLASDGGKDNDSDKSNLPSSVTSSSNNHHKVKPAQVYWEKRLENVKPKYTYDRVWIASLGGEGNDNANDDDVDDDDDDDDGGGGGNNKKESGDEELLPAGLTPFPGLVDARTAVLSLAAHLTASRKRAFVGQRDHRGKVDKLPGVFVDPSEPLVKSFKISDKDLAAQEAKVNALRNKLAELQRQLMAP</sequence>